<dbReference type="RefSeq" id="WP_054493048.1">
    <property type="nucleotide sequence ID" value="NZ_BBZA01000121.1"/>
</dbReference>
<dbReference type="FunCoup" id="A0A0M9UCP1">
    <property type="interactions" value="165"/>
</dbReference>
<dbReference type="SUPFAM" id="SSF89623">
    <property type="entry name" value="Ribose/Galactose isomerase RpiB/AlsB"/>
    <property type="match status" value="1"/>
</dbReference>
<evidence type="ECO:0000313" key="2">
    <source>
        <dbReference type="EMBL" id="GAP63174.1"/>
    </source>
</evidence>
<evidence type="ECO:0000313" key="3">
    <source>
        <dbReference type="EMBL" id="KPL87144.1"/>
    </source>
</evidence>
<accession>A0A0M9UCP1</accession>
<keyword evidence="4" id="KW-1185">Reference proteome</keyword>
<dbReference type="Proteomes" id="UP000037784">
    <property type="component" value="Unassembled WGS sequence"/>
</dbReference>
<dbReference type="Gene3D" id="3.40.1400.10">
    <property type="entry name" value="Sugar-phosphate isomerase, RpiB/LacA/LacB"/>
    <property type="match status" value="1"/>
</dbReference>
<dbReference type="Pfam" id="PF02502">
    <property type="entry name" value="LacAB_rpiB"/>
    <property type="match status" value="1"/>
</dbReference>
<dbReference type="EMBL" id="LGKN01000006">
    <property type="protein sequence ID" value="KPL87144.1"/>
    <property type="molecule type" value="Genomic_DNA"/>
</dbReference>
<protein>
    <submittedName>
        <fullName evidence="3">Galactose isomerase</fullName>
    </submittedName>
    <submittedName>
        <fullName evidence="2">Ribose 5-phosphate isomerase B</fullName>
        <ecNumber evidence="2">5.3.1.6</ecNumber>
    </submittedName>
</protein>
<dbReference type="GO" id="GO:0019316">
    <property type="term" value="P:D-allose catabolic process"/>
    <property type="evidence" value="ECO:0007669"/>
    <property type="project" value="TreeGrafter"/>
</dbReference>
<evidence type="ECO:0000313" key="4">
    <source>
        <dbReference type="Proteomes" id="UP000037784"/>
    </source>
</evidence>
<dbReference type="PIRSF" id="PIRSF005384">
    <property type="entry name" value="RpiB_LacA_B"/>
    <property type="match status" value="1"/>
</dbReference>
<evidence type="ECO:0000313" key="5">
    <source>
        <dbReference type="Proteomes" id="UP000050502"/>
    </source>
</evidence>
<evidence type="ECO:0000256" key="1">
    <source>
        <dbReference type="ARBA" id="ARBA00008754"/>
    </source>
</evidence>
<dbReference type="GO" id="GO:0009052">
    <property type="term" value="P:pentose-phosphate shunt, non-oxidative branch"/>
    <property type="evidence" value="ECO:0007669"/>
    <property type="project" value="TreeGrafter"/>
</dbReference>
<dbReference type="EMBL" id="BBZA01000121">
    <property type="protein sequence ID" value="GAP63174.1"/>
    <property type="molecule type" value="Genomic_DNA"/>
</dbReference>
<dbReference type="NCBIfam" id="TIGR00689">
    <property type="entry name" value="rpiB_lacA_lacB"/>
    <property type="match status" value="1"/>
</dbReference>
<organism evidence="2 4">
    <name type="scientific">Ardenticatena maritima</name>
    <dbReference type="NCBI Taxonomy" id="872965"/>
    <lineage>
        <taxon>Bacteria</taxon>
        <taxon>Bacillati</taxon>
        <taxon>Chloroflexota</taxon>
        <taxon>Ardenticatenia</taxon>
        <taxon>Ardenticatenales</taxon>
        <taxon>Ardenticatenaceae</taxon>
        <taxon>Ardenticatena</taxon>
    </lineage>
</organism>
<gene>
    <name evidence="2" type="primary">rpiB</name>
    <name evidence="2" type="ORF">ARMA_1597</name>
    <name evidence="3" type="ORF">SE16_11420</name>
</gene>
<dbReference type="PATRIC" id="fig|872965.6.peg.2749"/>
<comment type="similarity">
    <text evidence="1">Belongs to the LacAB/RpiB family.</text>
</comment>
<reference evidence="2 4" key="1">
    <citation type="journal article" date="2015" name="Genome Announc.">
        <title>Draft Genome Sequence of a Heterotrophic Facultative Anaerobic Thermophilic Bacterium, Ardenticatena maritima Strain 110ST.</title>
        <authorList>
            <person name="Kawaichi S."/>
            <person name="Yoshida T."/>
            <person name="Sako Y."/>
            <person name="Nakamura R."/>
        </authorList>
    </citation>
    <scope>NUCLEOTIDE SEQUENCE [LARGE SCALE GENOMIC DNA]</scope>
    <source>
        <strain evidence="2 4">110S</strain>
    </source>
</reference>
<dbReference type="Proteomes" id="UP000050502">
    <property type="component" value="Unassembled WGS sequence"/>
</dbReference>
<name>A0A0M9UCP1_9CHLR</name>
<comment type="caution">
    <text evidence="2">The sequence shown here is derived from an EMBL/GenBank/DDBJ whole genome shotgun (WGS) entry which is preliminary data.</text>
</comment>
<dbReference type="EC" id="5.3.1.6" evidence="2"/>
<sequence>MRIALSSDERTELTDFLIRELRERGHEVLLFGAIAENDPDVDWPLASSRAARAVVNGEADEAIVCCWTGTGASIAANKVRGIRAALCHDAETARGARIWNHANVLALSLRATSIPIAKEILDAWFETPFSEDEWNLQQMARIRALEAEFSSGE</sequence>
<dbReference type="OrthoDB" id="1778624at2"/>
<dbReference type="InterPro" id="IPR036569">
    <property type="entry name" value="RpiB_LacA_LacB_sf"/>
</dbReference>
<proteinExistence type="inferred from homology"/>
<dbReference type="PANTHER" id="PTHR30345:SF2">
    <property type="entry name" value="SUGAR-PHOSPHATE ISOMERASE, RPIB_LACA_LACB FAMILY"/>
    <property type="match status" value="1"/>
</dbReference>
<reference evidence="3 5" key="2">
    <citation type="submission" date="2015-07" db="EMBL/GenBank/DDBJ databases">
        <title>Whole genome sequence of Ardenticatena maritima DSM 23922.</title>
        <authorList>
            <person name="Hemp J."/>
            <person name="Ward L.M."/>
            <person name="Pace L.A."/>
            <person name="Fischer W.W."/>
        </authorList>
    </citation>
    <scope>NUCLEOTIDE SEQUENCE [LARGE SCALE GENOMIC DNA]</scope>
    <source>
        <strain evidence="3 5">110S</strain>
    </source>
</reference>
<dbReference type="PANTHER" id="PTHR30345">
    <property type="entry name" value="RIBOSE-5-PHOSPHATE ISOMERASE B"/>
    <property type="match status" value="1"/>
</dbReference>
<dbReference type="AlphaFoldDB" id="A0A0M9UCP1"/>
<dbReference type="InterPro" id="IPR003500">
    <property type="entry name" value="RpiB_LacA_LacB"/>
</dbReference>
<dbReference type="GO" id="GO:0004751">
    <property type="term" value="F:ribose-5-phosphate isomerase activity"/>
    <property type="evidence" value="ECO:0007669"/>
    <property type="project" value="UniProtKB-EC"/>
</dbReference>
<dbReference type="InParanoid" id="A0A0M9UCP1"/>
<reference evidence="4" key="3">
    <citation type="submission" date="2015-08" db="EMBL/GenBank/DDBJ databases">
        <title>Draft Genome Sequence of a Heterotrophic Facultative Anaerobic Bacterium Ardenticatena maritima Strain 110S.</title>
        <authorList>
            <person name="Kawaichi S."/>
            <person name="Yoshida T."/>
            <person name="Sako Y."/>
            <person name="Nakamura R."/>
        </authorList>
    </citation>
    <scope>NUCLEOTIDE SEQUENCE [LARGE SCALE GENOMIC DNA]</scope>
    <source>
        <strain evidence="4">110S</strain>
    </source>
</reference>
<dbReference type="STRING" id="872965.SE16_11420"/>
<keyword evidence="2" id="KW-0413">Isomerase</keyword>